<evidence type="ECO:0000313" key="5">
    <source>
        <dbReference type="Proteomes" id="UP000199672"/>
    </source>
</evidence>
<dbReference type="OrthoDB" id="1266341at2"/>
<dbReference type="EMBL" id="FOMH01000008">
    <property type="protein sequence ID" value="SFD47371.1"/>
    <property type="molecule type" value="Genomic_DNA"/>
</dbReference>
<evidence type="ECO:0000313" key="4">
    <source>
        <dbReference type="EMBL" id="SFD47371.1"/>
    </source>
</evidence>
<dbReference type="RefSeq" id="WP_091495123.1">
    <property type="nucleotide sequence ID" value="NZ_FOMH01000008.1"/>
</dbReference>
<evidence type="ECO:0000259" key="3">
    <source>
        <dbReference type="Pfam" id="PF18962"/>
    </source>
</evidence>
<dbReference type="NCBIfam" id="TIGR04183">
    <property type="entry name" value="Por_Secre_tail"/>
    <property type="match status" value="1"/>
</dbReference>
<protein>
    <submittedName>
        <fullName evidence="4">Por secretion system C-terminal sorting domain-containing protein</fullName>
    </submittedName>
</protein>
<keyword evidence="5" id="KW-1185">Reference proteome</keyword>
<keyword evidence="1 2" id="KW-0732">Signal</keyword>
<evidence type="ECO:0000256" key="2">
    <source>
        <dbReference type="SAM" id="SignalP"/>
    </source>
</evidence>
<dbReference type="Proteomes" id="UP000199672">
    <property type="component" value="Unassembled WGS sequence"/>
</dbReference>
<sequence>MKYILHLLLLMPFYFQAQNKVLFTYDTAGNQYQRELCISGCSSSAKSAKEIKEIESLTEDDLLKFSPEDVISYYPNPVKEELYLQWQLVQENYVMAVRVYSMTGQMLRDFQIGSSVNNLSIPFQQYPTGVYLILLSYKDGGEKTIKIIKQ</sequence>
<gene>
    <name evidence="4" type="ORF">SAMN05216297_108111</name>
</gene>
<reference evidence="5" key="1">
    <citation type="submission" date="2016-10" db="EMBL/GenBank/DDBJ databases">
        <authorList>
            <person name="Varghese N."/>
            <person name="Submissions S."/>
        </authorList>
    </citation>
    <scope>NUCLEOTIDE SEQUENCE [LARGE SCALE GENOMIC DNA]</scope>
    <source>
        <strain evidence="5">CGMCC 1.10370</strain>
    </source>
</reference>
<organism evidence="4 5">
    <name type="scientific">Flavobacterium phragmitis</name>
    <dbReference type="NCBI Taxonomy" id="739143"/>
    <lineage>
        <taxon>Bacteria</taxon>
        <taxon>Pseudomonadati</taxon>
        <taxon>Bacteroidota</taxon>
        <taxon>Flavobacteriia</taxon>
        <taxon>Flavobacteriales</taxon>
        <taxon>Flavobacteriaceae</taxon>
        <taxon>Flavobacterium</taxon>
    </lineage>
</organism>
<dbReference type="AlphaFoldDB" id="A0A1I1SLT1"/>
<name>A0A1I1SLT1_9FLAO</name>
<evidence type="ECO:0000256" key="1">
    <source>
        <dbReference type="ARBA" id="ARBA00022729"/>
    </source>
</evidence>
<dbReference type="STRING" id="739143.SAMN05216297_108111"/>
<feature type="signal peptide" evidence="2">
    <location>
        <begin position="1"/>
        <end position="17"/>
    </location>
</feature>
<proteinExistence type="predicted"/>
<accession>A0A1I1SLT1</accession>
<dbReference type="Pfam" id="PF18962">
    <property type="entry name" value="Por_Secre_tail"/>
    <property type="match status" value="1"/>
</dbReference>
<feature type="chain" id="PRO_5011532134" evidence="2">
    <location>
        <begin position="18"/>
        <end position="150"/>
    </location>
</feature>
<dbReference type="InterPro" id="IPR026444">
    <property type="entry name" value="Secre_tail"/>
</dbReference>
<feature type="domain" description="Secretion system C-terminal sorting" evidence="3">
    <location>
        <begin position="74"/>
        <end position="141"/>
    </location>
</feature>